<dbReference type="EMBL" id="JARQZJ010000124">
    <property type="protein sequence ID" value="KAK9890021.1"/>
    <property type="molecule type" value="Genomic_DNA"/>
</dbReference>
<feature type="region of interest" description="Disordered" evidence="1">
    <location>
        <begin position="114"/>
        <end position="133"/>
    </location>
</feature>
<dbReference type="InterPro" id="IPR029526">
    <property type="entry name" value="PGBD"/>
</dbReference>
<protein>
    <recommendedName>
        <fullName evidence="2">PiggyBac transposable element-derived protein domain-containing protein</fullName>
    </recommendedName>
</protein>
<feature type="domain" description="PiggyBac transposable element-derived protein" evidence="2">
    <location>
        <begin position="5"/>
        <end position="57"/>
    </location>
</feature>
<evidence type="ECO:0000313" key="4">
    <source>
        <dbReference type="Proteomes" id="UP001431783"/>
    </source>
</evidence>
<gene>
    <name evidence="3" type="ORF">WA026_008828</name>
</gene>
<organism evidence="3 4">
    <name type="scientific">Henosepilachna vigintioctopunctata</name>
    <dbReference type="NCBI Taxonomy" id="420089"/>
    <lineage>
        <taxon>Eukaryota</taxon>
        <taxon>Metazoa</taxon>
        <taxon>Ecdysozoa</taxon>
        <taxon>Arthropoda</taxon>
        <taxon>Hexapoda</taxon>
        <taxon>Insecta</taxon>
        <taxon>Pterygota</taxon>
        <taxon>Neoptera</taxon>
        <taxon>Endopterygota</taxon>
        <taxon>Coleoptera</taxon>
        <taxon>Polyphaga</taxon>
        <taxon>Cucujiformia</taxon>
        <taxon>Coccinelloidea</taxon>
        <taxon>Coccinellidae</taxon>
        <taxon>Epilachninae</taxon>
        <taxon>Epilachnini</taxon>
        <taxon>Henosepilachna</taxon>
    </lineage>
</organism>
<dbReference type="AlphaFoldDB" id="A0AAW1V2V7"/>
<reference evidence="3 4" key="1">
    <citation type="submission" date="2023-03" db="EMBL/GenBank/DDBJ databases">
        <title>Genome insight into feeding habits of ladybird beetles.</title>
        <authorList>
            <person name="Li H.-S."/>
            <person name="Huang Y.-H."/>
            <person name="Pang H."/>
        </authorList>
    </citation>
    <scope>NUCLEOTIDE SEQUENCE [LARGE SCALE GENOMIC DNA]</scope>
    <source>
        <strain evidence="3">SYSU_2023b</strain>
        <tissue evidence="3">Whole body</tissue>
    </source>
</reference>
<evidence type="ECO:0000256" key="1">
    <source>
        <dbReference type="SAM" id="MobiDB-lite"/>
    </source>
</evidence>
<evidence type="ECO:0000259" key="2">
    <source>
        <dbReference type="Pfam" id="PF13843"/>
    </source>
</evidence>
<keyword evidence="4" id="KW-1185">Reference proteome</keyword>
<proteinExistence type="predicted"/>
<feature type="compositionally biased region" description="Polar residues" evidence="1">
    <location>
        <begin position="118"/>
        <end position="133"/>
    </location>
</feature>
<dbReference type="Proteomes" id="UP001431783">
    <property type="component" value="Unassembled WGS sequence"/>
</dbReference>
<dbReference type="Pfam" id="PF13843">
    <property type="entry name" value="DDE_Tnp_1_7"/>
    <property type="match status" value="1"/>
</dbReference>
<comment type="caution">
    <text evidence="3">The sequence shown here is derived from an EMBL/GenBank/DDBJ whole genome shotgun (WGS) entry which is preliminary data.</text>
</comment>
<name>A0AAW1V2V7_9CUCU</name>
<evidence type="ECO:0000313" key="3">
    <source>
        <dbReference type="EMBL" id="KAK9890021.1"/>
    </source>
</evidence>
<sequence>MGINATIDEMMIGFRGCSHLIIYMPRKPVKYGLKVQANSDSKTFYFYDGNIYSGKGSGCVGLTEEENKLQVPTCTVVIDILLQPRFLYKHLPRELHAPINRVLREDASEDVREENQVAEGNQSKNSVTFALQN</sequence>
<accession>A0AAW1V2V7</accession>